<dbReference type="InterPro" id="IPR016195">
    <property type="entry name" value="Pol/histidinol_Pase-like"/>
</dbReference>
<keyword evidence="4 8" id="KW-0028">Amino-acid biosynthesis</keyword>
<dbReference type="OrthoDB" id="9775255at2"/>
<evidence type="ECO:0000256" key="8">
    <source>
        <dbReference type="RuleBase" id="RU366003"/>
    </source>
</evidence>
<reference evidence="10 11" key="1">
    <citation type="submission" date="2018-01" db="EMBL/GenBank/DDBJ databases">
        <title>The whole genome sequencing and assembly of Halobacillus litoralis ERB031 strain.</title>
        <authorList>
            <person name="Lee S.-J."/>
            <person name="Park M.-K."/>
            <person name="Kim J.-Y."/>
            <person name="Lee Y.-J."/>
            <person name="Yi H."/>
            <person name="Bahn Y.-S."/>
            <person name="Kim J.F."/>
            <person name="Lee D.-W."/>
        </authorList>
    </citation>
    <scope>NUCLEOTIDE SEQUENCE [LARGE SCALE GENOMIC DNA]</scope>
    <source>
        <strain evidence="10 11">ERB 031</strain>
    </source>
</reference>
<dbReference type="EMBL" id="CP026118">
    <property type="protein sequence ID" value="QAS53928.1"/>
    <property type="molecule type" value="Genomic_DNA"/>
</dbReference>
<dbReference type="UniPathway" id="UPA00031">
    <property type="reaction ID" value="UER00013"/>
</dbReference>
<evidence type="ECO:0000256" key="4">
    <source>
        <dbReference type="ARBA" id="ARBA00022605"/>
    </source>
</evidence>
<dbReference type="Gene3D" id="3.20.20.140">
    <property type="entry name" value="Metal-dependent hydrolases"/>
    <property type="match status" value="1"/>
</dbReference>
<evidence type="ECO:0000259" key="9">
    <source>
        <dbReference type="Pfam" id="PF02811"/>
    </source>
</evidence>
<comment type="catalytic activity">
    <reaction evidence="7 8">
        <text>L-histidinol phosphate + H2O = L-histidinol + phosphate</text>
        <dbReference type="Rhea" id="RHEA:14465"/>
        <dbReference type="ChEBI" id="CHEBI:15377"/>
        <dbReference type="ChEBI" id="CHEBI:43474"/>
        <dbReference type="ChEBI" id="CHEBI:57699"/>
        <dbReference type="ChEBI" id="CHEBI:57980"/>
        <dbReference type="EC" id="3.1.3.15"/>
    </reaction>
</comment>
<evidence type="ECO:0000256" key="1">
    <source>
        <dbReference type="ARBA" id="ARBA00004970"/>
    </source>
</evidence>
<keyword evidence="6 8" id="KW-0368">Histidine biosynthesis</keyword>
<evidence type="ECO:0000256" key="7">
    <source>
        <dbReference type="ARBA" id="ARBA00049158"/>
    </source>
</evidence>
<accession>A0A410MGX2</accession>
<comment type="pathway">
    <text evidence="1 8">Amino-acid biosynthesis; L-histidine biosynthesis; L-histidine from 5-phospho-alpha-D-ribose 1-diphosphate: step 8/9.</text>
</comment>
<dbReference type="InterPro" id="IPR010140">
    <property type="entry name" value="Histidinol_P_phosphatase_HisJ"/>
</dbReference>
<dbReference type="RefSeq" id="WP_128526200.1">
    <property type="nucleotide sequence ID" value="NZ_CP026118.1"/>
</dbReference>
<name>A0A410MGX2_9BACI</name>
<dbReference type="AlphaFoldDB" id="A0A410MGX2"/>
<dbReference type="CDD" id="cd12110">
    <property type="entry name" value="PHP_HisPPase_Hisj_like"/>
    <property type="match status" value="1"/>
</dbReference>
<comment type="similarity">
    <text evidence="2 8">Belongs to the PHP hydrolase family. HisK subfamily.</text>
</comment>
<protein>
    <recommendedName>
        <fullName evidence="3 8">Histidinol-phosphatase</fullName>
        <shortName evidence="8">HolPase</shortName>
        <ecNumber evidence="3 8">3.1.3.15</ecNumber>
    </recommendedName>
</protein>
<sequence>MRDGHVHSPYCPHGTTDSLKSYIEKAIQSGYHSLTFTEHAPLPPSFSDPVPEKDSGMNSKKIDDYFTDIEKMKENYKKDIIIQKGLEVDYIEGFEEETKHFLDIYGPHMDDSILSVHFLKGKNNWYCIDYSPEMYRASMEDIGSNDHLYQKYFQTLKKSILSDLGEFKPKRIGHMTLVKKFHHLFPAPEQWKEYAVDFLEFVKSNDFSLDYNGAGTKKPHCKETYPPLNLARRASSMGIPLIYGSDAHKSSAITQGLDDIDEKLLTF</sequence>
<dbReference type="GO" id="GO:0005737">
    <property type="term" value="C:cytoplasm"/>
    <property type="evidence" value="ECO:0007669"/>
    <property type="project" value="TreeGrafter"/>
</dbReference>
<dbReference type="PANTHER" id="PTHR21039">
    <property type="entry name" value="HISTIDINOL PHOSPHATASE-RELATED"/>
    <property type="match status" value="1"/>
</dbReference>
<dbReference type="KEGG" id="hli:HLI_17795"/>
<keyword evidence="5 8" id="KW-0378">Hydrolase</keyword>
<evidence type="ECO:0000313" key="10">
    <source>
        <dbReference type="EMBL" id="QAS53928.1"/>
    </source>
</evidence>
<proteinExistence type="inferred from homology"/>
<evidence type="ECO:0000256" key="6">
    <source>
        <dbReference type="ARBA" id="ARBA00023102"/>
    </source>
</evidence>
<gene>
    <name evidence="10" type="ORF">HLI_17795</name>
</gene>
<evidence type="ECO:0000256" key="2">
    <source>
        <dbReference type="ARBA" id="ARBA00009152"/>
    </source>
</evidence>
<evidence type="ECO:0000313" key="11">
    <source>
        <dbReference type="Proteomes" id="UP000287756"/>
    </source>
</evidence>
<evidence type="ECO:0000256" key="5">
    <source>
        <dbReference type="ARBA" id="ARBA00022801"/>
    </source>
</evidence>
<dbReference type="Proteomes" id="UP000287756">
    <property type="component" value="Chromosome"/>
</dbReference>
<dbReference type="NCBIfam" id="NF005996">
    <property type="entry name" value="PRK08123.1"/>
    <property type="match status" value="1"/>
</dbReference>
<dbReference type="EC" id="3.1.3.15" evidence="3 8"/>
<dbReference type="Pfam" id="PF02811">
    <property type="entry name" value="PHP"/>
    <property type="match status" value="1"/>
</dbReference>
<dbReference type="InterPro" id="IPR004013">
    <property type="entry name" value="PHP_dom"/>
</dbReference>
<dbReference type="NCBIfam" id="TIGR01856">
    <property type="entry name" value="hisJ_fam"/>
    <property type="match status" value="1"/>
</dbReference>
<feature type="domain" description="PHP" evidence="9">
    <location>
        <begin position="3"/>
        <end position="212"/>
    </location>
</feature>
<dbReference type="GO" id="GO:0000105">
    <property type="term" value="P:L-histidine biosynthetic process"/>
    <property type="evidence" value="ECO:0007669"/>
    <property type="project" value="UniProtKB-UniRule"/>
</dbReference>
<evidence type="ECO:0000256" key="3">
    <source>
        <dbReference type="ARBA" id="ARBA00013085"/>
    </source>
</evidence>
<dbReference type="PANTHER" id="PTHR21039:SF0">
    <property type="entry name" value="HISTIDINOL-PHOSPHATASE"/>
    <property type="match status" value="1"/>
</dbReference>
<organism evidence="10 11">
    <name type="scientific">Halobacillus litoralis</name>
    <dbReference type="NCBI Taxonomy" id="45668"/>
    <lineage>
        <taxon>Bacteria</taxon>
        <taxon>Bacillati</taxon>
        <taxon>Bacillota</taxon>
        <taxon>Bacilli</taxon>
        <taxon>Bacillales</taxon>
        <taxon>Bacillaceae</taxon>
        <taxon>Halobacillus</taxon>
    </lineage>
</organism>
<dbReference type="GO" id="GO:0004401">
    <property type="term" value="F:histidinol-phosphatase activity"/>
    <property type="evidence" value="ECO:0007669"/>
    <property type="project" value="UniProtKB-UniRule"/>
</dbReference>
<dbReference type="SUPFAM" id="SSF89550">
    <property type="entry name" value="PHP domain-like"/>
    <property type="match status" value="1"/>
</dbReference>